<dbReference type="SUPFAM" id="SSF55874">
    <property type="entry name" value="ATPase domain of HSP90 chaperone/DNA topoisomerase II/histidine kinase"/>
    <property type="match status" value="1"/>
</dbReference>
<reference evidence="17 18" key="1">
    <citation type="submission" date="2018-12" db="EMBL/GenBank/DDBJ databases">
        <authorList>
            <person name="Sun L."/>
            <person name="Chen Z."/>
        </authorList>
    </citation>
    <scope>NUCLEOTIDE SEQUENCE [LARGE SCALE GENOMIC DNA]</scope>
    <source>
        <strain evidence="17 18">DSM 15890</strain>
    </source>
</reference>
<evidence type="ECO:0000256" key="11">
    <source>
        <dbReference type="ARBA" id="ARBA00022989"/>
    </source>
</evidence>
<dbReference type="SMART" id="SM00387">
    <property type="entry name" value="HATPase_c"/>
    <property type="match status" value="1"/>
</dbReference>
<comment type="catalytic activity">
    <reaction evidence="1">
        <text>ATP + protein L-histidine = ADP + protein N-phospho-L-histidine.</text>
        <dbReference type="EC" id="2.7.13.3"/>
    </reaction>
</comment>
<evidence type="ECO:0000256" key="1">
    <source>
        <dbReference type="ARBA" id="ARBA00000085"/>
    </source>
</evidence>
<feature type="domain" description="HAMP" evidence="16">
    <location>
        <begin position="179"/>
        <end position="232"/>
    </location>
</feature>
<dbReference type="CDD" id="cd00082">
    <property type="entry name" value="HisKA"/>
    <property type="match status" value="1"/>
</dbReference>
<dbReference type="FunFam" id="1.10.287.130:FF:000001">
    <property type="entry name" value="Two-component sensor histidine kinase"/>
    <property type="match status" value="1"/>
</dbReference>
<evidence type="ECO:0000256" key="13">
    <source>
        <dbReference type="ARBA" id="ARBA00023136"/>
    </source>
</evidence>
<keyword evidence="4" id="KW-1003">Cell membrane</keyword>
<keyword evidence="8" id="KW-0547">Nucleotide-binding</keyword>
<dbReference type="CDD" id="cd06225">
    <property type="entry name" value="HAMP"/>
    <property type="match status" value="1"/>
</dbReference>
<dbReference type="RefSeq" id="WP_127191615.1">
    <property type="nucleotide sequence ID" value="NZ_RZNY01000005.1"/>
</dbReference>
<dbReference type="Pfam" id="PF00512">
    <property type="entry name" value="HisKA"/>
    <property type="match status" value="1"/>
</dbReference>
<keyword evidence="13 14" id="KW-0472">Membrane</keyword>
<dbReference type="Gene3D" id="3.30.565.10">
    <property type="entry name" value="Histidine kinase-like ATPase, C-terminal domain"/>
    <property type="match status" value="1"/>
</dbReference>
<evidence type="ECO:0000256" key="3">
    <source>
        <dbReference type="ARBA" id="ARBA00012438"/>
    </source>
</evidence>
<feature type="domain" description="Histidine kinase" evidence="15">
    <location>
        <begin position="240"/>
        <end position="457"/>
    </location>
</feature>
<evidence type="ECO:0000259" key="15">
    <source>
        <dbReference type="PROSITE" id="PS50109"/>
    </source>
</evidence>
<dbReference type="SMART" id="SM00388">
    <property type="entry name" value="HisKA"/>
    <property type="match status" value="1"/>
</dbReference>
<keyword evidence="18" id="KW-1185">Reference proteome</keyword>
<evidence type="ECO:0000256" key="2">
    <source>
        <dbReference type="ARBA" id="ARBA00004651"/>
    </source>
</evidence>
<organism evidence="17 18">
    <name type="scientific">Paenibacillus anaericanus</name>
    <dbReference type="NCBI Taxonomy" id="170367"/>
    <lineage>
        <taxon>Bacteria</taxon>
        <taxon>Bacillati</taxon>
        <taxon>Bacillota</taxon>
        <taxon>Bacilli</taxon>
        <taxon>Bacillales</taxon>
        <taxon>Paenibacillaceae</taxon>
        <taxon>Paenibacillus</taxon>
    </lineage>
</organism>
<dbReference type="InterPro" id="IPR003660">
    <property type="entry name" value="HAMP_dom"/>
</dbReference>
<dbReference type="InterPro" id="IPR036097">
    <property type="entry name" value="HisK_dim/P_sf"/>
</dbReference>
<evidence type="ECO:0000313" key="18">
    <source>
        <dbReference type="Proteomes" id="UP000279446"/>
    </source>
</evidence>
<evidence type="ECO:0000313" key="17">
    <source>
        <dbReference type="EMBL" id="RUT47215.1"/>
    </source>
</evidence>
<dbReference type="Gene3D" id="1.10.287.130">
    <property type="match status" value="1"/>
</dbReference>
<comment type="subcellular location">
    <subcellularLocation>
        <location evidence="2">Cell membrane</location>
        <topology evidence="2">Multi-pass membrane protein</topology>
    </subcellularLocation>
</comment>
<evidence type="ECO:0000256" key="5">
    <source>
        <dbReference type="ARBA" id="ARBA00022553"/>
    </source>
</evidence>
<dbReference type="GO" id="GO:0005886">
    <property type="term" value="C:plasma membrane"/>
    <property type="evidence" value="ECO:0007669"/>
    <property type="project" value="UniProtKB-SubCell"/>
</dbReference>
<feature type="transmembrane region" description="Helical" evidence="14">
    <location>
        <begin position="12"/>
        <end position="33"/>
    </location>
</feature>
<dbReference type="GO" id="GO:0000155">
    <property type="term" value="F:phosphorelay sensor kinase activity"/>
    <property type="evidence" value="ECO:0007669"/>
    <property type="project" value="InterPro"/>
</dbReference>
<sequence length="457" mass="50339">MKAWTFSRKVSASIALTSLVVVMVVSGFVYVTFKHWTESQEVDLLDAKLRQFELQLGEVGFISSLLNPGSGEGTGMAALFEPDLSSLESDLDEGQYLQMLDSSGLVLAEVGTEEQVNNDVKYTAERDIELLVFGTVKLQLMDSGHSRSATAEREIGRLLLLGLLIAAVVSVITGWIVARSALKPIRMMIGEVRSIGANNLSQRLHLPVAKDELHQLGETFNSFLHKLDVSFEQQRRFVSDASHELKTPIAIIEGHTHMIQRWGKKSPEVLDESLAFMMDETKRMKELIAQLLLLAEAEEPLLDGVGEVCDLHDTLRELIPQTVHVNPEVILDYDGSPIGEAILIRMPRGASYQVLRNIVENAFKYTPKGGTVSISHFIKDGQAIVIVEDTGIGISSEQLPHIFDRFYRTEGSRNRAQGGSGLGLAIAKAIMERYGGSIHIDSTLGQGTKVTLRFIGE</sequence>
<evidence type="ECO:0000256" key="12">
    <source>
        <dbReference type="ARBA" id="ARBA00023012"/>
    </source>
</evidence>
<dbReference type="SMART" id="SM00304">
    <property type="entry name" value="HAMP"/>
    <property type="match status" value="1"/>
</dbReference>
<dbReference type="EMBL" id="RZNY01000005">
    <property type="protein sequence ID" value="RUT47215.1"/>
    <property type="molecule type" value="Genomic_DNA"/>
</dbReference>
<keyword evidence="9" id="KW-0418">Kinase</keyword>
<dbReference type="FunFam" id="3.30.565.10:FF:000006">
    <property type="entry name" value="Sensor histidine kinase WalK"/>
    <property type="match status" value="1"/>
</dbReference>
<dbReference type="InterPro" id="IPR005467">
    <property type="entry name" value="His_kinase_dom"/>
</dbReference>
<evidence type="ECO:0000259" key="16">
    <source>
        <dbReference type="PROSITE" id="PS50885"/>
    </source>
</evidence>
<dbReference type="InterPro" id="IPR050428">
    <property type="entry name" value="TCS_sensor_his_kinase"/>
</dbReference>
<evidence type="ECO:0000256" key="10">
    <source>
        <dbReference type="ARBA" id="ARBA00022840"/>
    </source>
</evidence>
<proteinExistence type="predicted"/>
<dbReference type="Pfam" id="PF02518">
    <property type="entry name" value="HATPase_c"/>
    <property type="match status" value="1"/>
</dbReference>
<dbReference type="SUPFAM" id="SSF47384">
    <property type="entry name" value="Homodimeric domain of signal transducing histidine kinase"/>
    <property type="match status" value="1"/>
</dbReference>
<name>A0A433YBH3_9BACL</name>
<evidence type="ECO:0000256" key="7">
    <source>
        <dbReference type="ARBA" id="ARBA00022692"/>
    </source>
</evidence>
<keyword evidence="5" id="KW-0597">Phosphoprotein</keyword>
<dbReference type="Gene3D" id="6.10.340.10">
    <property type="match status" value="1"/>
</dbReference>
<dbReference type="PANTHER" id="PTHR45436:SF5">
    <property type="entry name" value="SENSOR HISTIDINE KINASE TRCS"/>
    <property type="match status" value="1"/>
</dbReference>
<dbReference type="Pfam" id="PF00672">
    <property type="entry name" value="HAMP"/>
    <property type="match status" value="1"/>
</dbReference>
<dbReference type="EC" id="2.7.13.3" evidence="3"/>
<keyword evidence="6" id="KW-0808">Transferase</keyword>
<dbReference type="InterPro" id="IPR004358">
    <property type="entry name" value="Sig_transdc_His_kin-like_C"/>
</dbReference>
<dbReference type="Proteomes" id="UP000279446">
    <property type="component" value="Unassembled WGS sequence"/>
</dbReference>
<dbReference type="CDD" id="cd00075">
    <property type="entry name" value="HATPase"/>
    <property type="match status" value="1"/>
</dbReference>
<keyword evidence="11 14" id="KW-1133">Transmembrane helix</keyword>
<gene>
    <name evidence="17" type="ORF">EJP82_08555</name>
</gene>
<dbReference type="AlphaFoldDB" id="A0A433YBH3"/>
<evidence type="ECO:0000256" key="6">
    <source>
        <dbReference type="ARBA" id="ARBA00022679"/>
    </source>
</evidence>
<dbReference type="SUPFAM" id="SSF158472">
    <property type="entry name" value="HAMP domain-like"/>
    <property type="match status" value="1"/>
</dbReference>
<dbReference type="OrthoDB" id="9786919at2"/>
<evidence type="ECO:0000256" key="14">
    <source>
        <dbReference type="SAM" id="Phobius"/>
    </source>
</evidence>
<dbReference type="InterPro" id="IPR003594">
    <property type="entry name" value="HATPase_dom"/>
</dbReference>
<keyword evidence="7 14" id="KW-0812">Transmembrane</keyword>
<keyword evidence="10" id="KW-0067">ATP-binding</keyword>
<dbReference type="InterPro" id="IPR003661">
    <property type="entry name" value="HisK_dim/P_dom"/>
</dbReference>
<evidence type="ECO:0000256" key="8">
    <source>
        <dbReference type="ARBA" id="ARBA00022741"/>
    </source>
</evidence>
<evidence type="ECO:0000256" key="4">
    <source>
        <dbReference type="ARBA" id="ARBA00022475"/>
    </source>
</evidence>
<feature type="transmembrane region" description="Helical" evidence="14">
    <location>
        <begin position="158"/>
        <end position="178"/>
    </location>
</feature>
<comment type="caution">
    <text evidence="17">The sequence shown here is derived from an EMBL/GenBank/DDBJ whole genome shotgun (WGS) entry which is preliminary data.</text>
</comment>
<evidence type="ECO:0000256" key="9">
    <source>
        <dbReference type="ARBA" id="ARBA00022777"/>
    </source>
</evidence>
<dbReference type="PROSITE" id="PS50109">
    <property type="entry name" value="HIS_KIN"/>
    <property type="match status" value="1"/>
</dbReference>
<dbReference type="InterPro" id="IPR036890">
    <property type="entry name" value="HATPase_C_sf"/>
</dbReference>
<protein>
    <recommendedName>
        <fullName evidence="3">histidine kinase</fullName>
        <ecNumber evidence="3">2.7.13.3</ecNumber>
    </recommendedName>
</protein>
<accession>A0A433YBH3</accession>
<dbReference type="PRINTS" id="PR00344">
    <property type="entry name" value="BCTRLSENSOR"/>
</dbReference>
<dbReference type="PROSITE" id="PS50885">
    <property type="entry name" value="HAMP"/>
    <property type="match status" value="1"/>
</dbReference>
<dbReference type="PANTHER" id="PTHR45436">
    <property type="entry name" value="SENSOR HISTIDINE KINASE YKOH"/>
    <property type="match status" value="1"/>
</dbReference>
<keyword evidence="12" id="KW-0902">Two-component regulatory system</keyword>
<dbReference type="GO" id="GO:0005524">
    <property type="term" value="F:ATP binding"/>
    <property type="evidence" value="ECO:0007669"/>
    <property type="project" value="UniProtKB-KW"/>
</dbReference>